<evidence type="ECO:0000256" key="3">
    <source>
        <dbReference type="ARBA" id="ARBA00022946"/>
    </source>
</evidence>
<evidence type="ECO:0000313" key="7">
    <source>
        <dbReference type="EMBL" id="JAA71816.1"/>
    </source>
</evidence>
<keyword evidence="4 7" id="KW-0689">Ribosomal protein</keyword>
<evidence type="ECO:0000256" key="5">
    <source>
        <dbReference type="ARBA" id="ARBA00023128"/>
    </source>
</evidence>
<dbReference type="GO" id="GO:0005762">
    <property type="term" value="C:mitochondrial large ribosomal subunit"/>
    <property type="evidence" value="ECO:0007669"/>
    <property type="project" value="InterPro"/>
</dbReference>
<dbReference type="InterPro" id="IPR019189">
    <property type="entry name" value="Ribosomal_mL41"/>
</dbReference>
<comment type="similarity">
    <text evidence="2">Belongs to the mitochondrion-specific ribosomal protein mL41 family.</text>
</comment>
<keyword evidence="6" id="KW-0687">Ribonucleoprotein</keyword>
<dbReference type="Pfam" id="PF09809">
    <property type="entry name" value="MRP-L27"/>
    <property type="match status" value="1"/>
</dbReference>
<proteinExistence type="evidence at transcript level"/>
<organism evidence="7">
    <name type="scientific">Ixodes ricinus</name>
    <name type="common">Common tick</name>
    <name type="synonym">Acarus ricinus</name>
    <dbReference type="NCBI Taxonomy" id="34613"/>
    <lineage>
        <taxon>Eukaryota</taxon>
        <taxon>Metazoa</taxon>
        <taxon>Ecdysozoa</taxon>
        <taxon>Arthropoda</taxon>
        <taxon>Chelicerata</taxon>
        <taxon>Arachnida</taxon>
        <taxon>Acari</taxon>
        <taxon>Parasitiformes</taxon>
        <taxon>Ixodida</taxon>
        <taxon>Ixodoidea</taxon>
        <taxon>Ixodidae</taxon>
        <taxon>Ixodinae</taxon>
        <taxon>Ixodes</taxon>
    </lineage>
</organism>
<name>A0A0K8RL53_IXORI</name>
<dbReference type="EMBL" id="GADI01001993">
    <property type="protein sequence ID" value="JAA71815.1"/>
    <property type="molecule type" value="mRNA"/>
</dbReference>
<dbReference type="PANTHER" id="PTHR21338:SF0">
    <property type="entry name" value="LARGE RIBOSOMAL SUBUNIT PROTEIN ML41"/>
    <property type="match status" value="1"/>
</dbReference>
<evidence type="ECO:0000256" key="6">
    <source>
        <dbReference type="ARBA" id="ARBA00023274"/>
    </source>
</evidence>
<evidence type="ECO:0000256" key="4">
    <source>
        <dbReference type="ARBA" id="ARBA00022980"/>
    </source>
</evidence>
<keyword evidence="5" id="KW-0496">Mitochondrion</keyword>
<dbReference type="PANTHER" id="PTHR21338">
    <property type="entry name" value="MITOCHONDRIAL RIBOSOMAL PROTEIN L41"/>
    <property type="match status" value="1"/>
</dbReference>
<evidence type="ECO:0000256" key="1">
    <source>
        <dbReference type="ARBA" id="ARBA00004173"/>
    </source>
</evidence>
<dbReference type="EMBL" id="GADI01001992">
    <property type="protein sequence ID" value="JAA71816.1"/>
    <property type="molecule type" value="mRNA"/>
</dbReference>
<sequence>MSFRVKPIVQLSFVQCRSFTTSEVRHGKRNFRKFLMPNVRGNFHDRARKDRVIETYGYREPGVERGNSLQMVPEMEPQLVVPDLEGFQLKPYVSYRAAEVCQGEFTARDLFDAQYSEQVAKDFNAGYRDLEHHTRTVSERLSKEEALQRARQTGSDIFQPKWLTKIFQEQ</sequence>
<dbReference type="AlphaFoldDB" id="A0A0K8RL53"/>
<reference evidence="7" key="1">
    <citation type="submission" date="2012-12" db="EMBL/GenBank/DDBJ databases">
        <title>Identification and characterization of a phenylalanine ammonia-lyase gene family in Isatis indigotica Fort.</title>
        <authorList>
            <person name="Liu Q."/>
            <person name="Chen J."/>
            <person name="Zhou X."/>
            <person name="Di P."/>
            <person name="Xiao Y."/>
            <person name="Xuan H."/>
            <person name="Zhang L."/>
            <person name="Chen W."/>
        </authorList>
    </citation>
    <scope>NUCLEOTIDE SEQUENCE</scope>
    <source>
        <tissue evidence="7">Salivary gland</tissue>
    </source>
</reference>
<evidence type="ECO:0000256" key="2">
    <source>
        <dbReference type="ARBA" id="ARBA00010152"/>
    </source>
</evidence>
<dbReference type="GO" id="GO:0003735">
    <property type="term" value="F:structural constituent of ribosome"/>
    <property type="evidence" value="ECO:0007669"/>
    <property type="project" value="InterPro"/>
</dbReference>
<accession>A0A0K8RL53</accession>
<keyword evidence="3" id="KW-0809">Transit peptide</keyword>
<comment type="subcellular location">
    <subcellularLocation>
        <location evidence="1">Mitochondrion</location>
    </subcellularLocation>
</comment>
<protein>
    <submittedName>
        <fullName evidence="7">Putative 39s ribosomal protein l41</fullName>
    </submittedName>
</protein>
<dbReference type="GO" id="GO:0006412">
    <property type="term" value="P:translation"/>
    <property type="evidence" value="ECO:0007669"/>
    <property type="project" value="TreeGrafter"/>
</dbReference>